<dbReference type="InterPro" id="IPR012347">
    <property type="entry name" value="Ferritin-like"/>
</dbReference>
<evidence type="ECO:0000313" key="4">
    <source>
        <dbReference type="EMBL" id="ANJ66107.1"/>
    </source>
</evidence>
<dbReference type="OrthoDB" id="9797687at2"/>
<dbReference type="Proteomes" id="UP000078596">
    <property type="component" value="Chromosome"/>
</dbReference>
<dbReference type="RefSeq" id="WP_066097775.1">
    <property type="nucleotide sequence ID" value="NZ_CP016027.1"/>
</dbReference>
<gene>
    <name evidence="4" type="ORF">A9404_00780</name>
</gene>
<evidence type="ECO:0000259" key="3">
    <source>
        <dbReference type="Pfam" id="PF00210"/>
    </source>
</evidence>
<dbReference type="PRINTS" id="PR01346">
    <property type="entry name" value="HELNAPAPROT"/>
</dbReference>
<dbReference type="InterPro" id="IPR009078">
    <property type="entry name" value="Ferritin-like_SF"/>
</dbReference>
<proteinExistence type="inferred from homology"/>
<dbReference type="InterPro" id="IPR023188">
    <property type="entry name" value="DPS_DNA-bd_CS"/>
</dbReference>
<dbReference type="PANTHER" id="PTHR42932:SF3">
    <property type="entry name" value="DNA PROTECTION DURING STARVATION PROTEIN"/>
    <property type="match status" value="1"/>
</dbReference>
<dbReference type="PROSITE" id="PS00819">
    <property type="entry name" value="DPS_2"/>
    <property type="match status" value="1"/>
</dbReference>
<name>A0A191ZE14_9GAMM</name>
<dbReference type="PANTHER" id="PTHR42932">
    <property type="entry name" value="GENERAL STRESS PROTEIN 20U"/>
    <property type="match status" value="1"/>
</dbReference>
<dbReference type="PIRSF" id="PIRSF005900">
    <property type="entry name" value="Dps"/>
    <property type="match status" value="1"/>
</dbReference>
<evidence type="ECO:0000256" key="2">
    <source>
        <dbReference type="RuleBase" id="RU003875"/>
    </source>
</evidence>
<sequence>MAKKKTTQSDVSDIQIGIPQADRQSIAEGLSKLLADSYSLFLMTHNFHWNVTGPQFNSLHLMFETQYTELFTAVDEVAERIRSLGEPAPASFSKFTALASFTIPDEALSANDMIAHLVKGQEAVVRTARALFPVAEKANDQPTLDLLTRRMELHEKNAWMLRALLA</sequence>
<dbReference type="AlphaFoldDB" id="A0A191ZE14"/>
<comment type="similarity">
    <text evidence="1 2">Belongs to the Dps family.</text>
</comment>
<dbReference type="GO" id="GO:0016722">
    <property type="term" value="F:oxidoreductase activity, acting on metal ions"/>
    <property type="evidence" value="ECO:0007669"/>
    <property type="project" value="InterPro"/>
</dbReference>
<dbReference type="SUPFAM" id="SSF47240">
    <property type="entry name" value="Ferritin-like"/>
    <property type="match status" value="1"/>
</dbReference>
<dbReference type="InterPro" id="IPR008331">
    <property type="entry name" value="Ferritin_DPS_dom"/>
</dbReference>
<feature type="domain" description="Ferritin/DPS" evidence="3">
    <location>
        <begin position="28"/>
        <end position="165"/>
    </location>
</feature>
<dbReference type="KEGG" id="haz:A9404_00780"/>
<accession>A0A191ZE14</accession>
<dbReference type="STRING" id="1860122.A9404_00780"/>
<organism evidence="4 5">
    <name type="scientific">Halothiobacillus diazotrophicus</name>
    <dbReference type="NCBI Taxonomy" id="1860122"/>
    <lineage>
        <taxon>Bacteria</taxon>
        <taxon>Pseudomonadati</taxon>
        <taxon>Pseudomonadota</taxon>
        <taxon>Gammaproteobacteria</taxon>
        <taxon>Chromatiales</taxon>
        <taxon>Halothiobacillaceae</taxon>
        <taxon>Halothiobacillus</taxon>
    </lineage>
</organism>
<dbReference type="EMBL" id="CP016027">
    <property type="protein sequence ID" value="ANJ66107.1"/>
    <property type="molecule type" value="Genomic_DNA"/>
</dbReference>
<dbReference type="GO" id="GO:0008199">
    <property type="term" value="F:ferric iron binding"/>
    <property type="evidence" value="ECO:0007669"/>
    <property type="project" value="InterPro"/>
</dbReference>
<keyword evidence="5" id="KW-1185">Reference proteome</keyword>
<protein>
    <submittedName>
        <fullName evidence="4">DNA starvation/stationary phase protection protein</fullName>
    </submittedName>
</protein>
<dbReference type="Pfam" id="PF00210">
    <property type="entry name" value="Ferritin"/>
    <property type="match status" value="1"/>
</dbReference>
<dbReference type="CDD" id="cd01043">
    <property type="entry name" value="DPS"/>
    <property type="match status" value="1"/>
</dbReference>
<evidence type="ECO:0000256" key="1">
    <source>
        <dbReference type="ARBA" id="ARBA00009497"/>
    </source>
</evidence>
<reference evidence="4 5" key="1">
    <citation type="submission" date="2016-06" db="EMBL/GenBank/DDBJ databases">
        <title>Insight into the functional genes involving in sulfur oxidation in Pearl River water.</title>
        <authorList>
            <person name="Luo J."/>
            <person name="Tan X."/>
            <person name="Lin W."/>
        </authorList>
    </citation>
    <scope>NUCLEOTIDE SEQUENCE [LARGE SCALE GENOMIC DNA]</scope>
    <source>
        <strain evidence="4 5">LS2</strain>
    </source>
</reference>
<dbReference type="PROSITE" id="PS00818">
    <property type="entry name" value="DPS_1"/>
    <property type="match status" value="1"/>
</dbReference>
<dbReference type="Gene3D" id="1.20.1260.10">
    <property type="match status" value="1"/>
</dbReference>
<dbReference type="InterPro" id="IPR002177">
    <property type="entry name" value="DPS_DNA-bd"/>
</dbReference>
<evidence type="ECO:0000313" key="5">
    <source>
        <dbReference type="Proteomes" id="UP000078596"/>
    </source>
</evidence>